<comment type="similarity">
    <text evidence="1">Belongs to the glycerophosphoryl diester phosphodiesterase family.</text>
</comment>
<protein>
    <recommendedName>
        <fullName evidence="2">glycerophosphodiester phosphodiesterase</fullName>
        <ecNumber evidence="2">3.1.4.46</ecNumber>
    </recommendedName>
</protein>
<reference evidence="10 11" key="1">
    <citation type="submission" date="2023-06" db="EMBL/GenBank/DDBJ databases">
        <title>Actinomycetospora Odt1-22.</title>
        <authorList>
            <person name="Supong K."/>
        </authorList>
    </citation>
    <scope>NUCLEOTIDE SEQUENCE [LARGE SCALE GENOMIC DNA]</scope>
    <source>
        <strain evidence="10 11">Odt1-22</strain>
    </source>
</reference>
<sequence>MPFSRRAALTTAGGLAAAAGLAACSDSAPAAAPATGTSTPAAAPQPGQPPSGRGQVTIVGHRGASGYRPEHTASSYSLAARMGADAVDVDLCSTKDGKLVARHEPEIGGTTDVARHPEFANRRRTVVIDGTSYDGWFTVDFTLAELKTLRAVERIPATRPHNTLYDGRDPLLTFDEVLDLLDELSRELNRRVGVLPEVKHSTWHASVGVPVEPALVEVLRRRGLAEDPQVIIQSFEVANLKALKSQVACPLLQLVDSGDKAPADFVAARDPRTFDDLVSARGLQEVATYATWIGPTKERVIAPTGVPTTLAGDARAAGLRTMPYTFRNENEFLPPPQQRNAPGAPKSTYGDAFGEYAQYRALGIEGLFSDNPDTAIAAWS</sequence>
<keyword evidence="11" id="KW-1185">Reference proteome</keyword>
<evidence type="ECO:0000259" key="9">
    <source>
        <dbReference type="PROSITE" id="PS51704"/>
    </source>
</evidence>
<feature type="region of interest" description="Disordered" evidence="7">
    <location>
        <begin position="28"/>
        <end position="56"/>
    </location>
</feature>
<name>A0ABT7M331_9PSEU</name>
<dbReference type="Proteomes" id="UP001231924">
    <property type="component" value="Unassembled WGS sequence"/>
</dbReference>
<dbReference type="EMBL" id="JASVWF010000001">
    <property type="protein sequence ID" value="MDL5155075.1"/>
    <property type="molecule type" value="Genomic_DNA"/>
</dbReference>
<dbReference type="PANTHER" id="PTHR43620:SF7">
    <property type="entry name" value="GLYCEROPHOSPHODIESTER PHOSPHODIESTERASE GDPD5-RELATED"/>
    <property type="match status" value="1"/>
</dbReference>
<evidence type="ECO:0000256" key="5">
    <source>
        <dbReference type="ARBA" id="ARBA00022801"/>
    </source>
</evidence>
<dbReference type="RefSeq" id="WP_286051174.1">
    <property type="nucleotide sequence ID" value="NZ_JASVWF010000001.1"/>
</dbReference>
<organism evidence="10 11">
    <name type="scientific">Actinomycetospora termitidis</name>
    <dbReference type="NCBI Taxonomy" id="3053470"/>
    <lineage>
        <taxon>Bacteria</taxon>
        <taxon>Bacillati</taxon>
        <taxon>Actinomycetota</taxon>
        <taxon>Actinomycetes</taxon>
        <taxon>Pseudonocardiales</taxon>
        <taxon>Pseudonocardiaceae</taxon>
        <taxon>Actinomycetospora</taxon>
    </lineage>
</organism>
<evidence type="ECO:0000256" key="6">
    <source>
        <dbReference type="ARBA" id="ARBA00047512"/>
    </source>
</evidence>
<dbReference type="PROSITE" id="PS51704">
    <property type="entry name" value="GP_PDE"/>
    <property type="match status" value="1"/>
</dbReference>
<keyword evidence="4" id="KW-0319">Glycerol metabolism</keyword>
<evidence type="ECO:0000256" key="7">
    <source>
        <dbReference type="SAM" id="MobiDB-lite"/>
    </source>
</evidence>
<dbReference type="InterPro" id="IPR030395">
    <property type="entry name" value="GP_PDE_dom"/>
</dbReference>
<evidence type="ECO:0000256" key="1">
    <source>
        <dbReference type="ARBA" id="ARBA00007277"/>
    </source>
</evidence>
<comment type="catalytic activity">
    <reaction evidence="6">
        <text>a sn-glycero-3-phosphodiester + H2O = an alcohol + sn-glycerol 3-phosphate + H(+)</text>
        <dbReference type="Rhea" id="RHEA:12969"/>
        <dbReference type="ChEBI" id="CHEBI:15377"/>
        <dbReference type="ChEBI" id="CHEBI:15378"/>
        <dbReference type="ChEBI" id="CHEBI:30879"/>
        <dbReference type="ChEBI" id="CHEBI:57597"/>
        <dbReference type="ChEBI" id="CHEBI:83408"/>
        <dbReference type="EC" id="3.1.4.46"/>
    </reaction>
</comment>
<keyword evidence="5" id="KW-0378">Hydrolase</keyword>
<feature type="domain" description="GP-PDE" evidence="9">
    <location>
        <begin position="56"/>
        <end position="379"/>
    </location>
</feature>
<dbReference type="PROSITE" id="PS51318">
    <property type="entry name" value="TAT"/>
    <property type="match status" value="1"/>
</dbReference>
<dbReference type="Gene3D" id="3.20.20.190">
    <property type="entry name" value="Phosphatidylinositol (PI) phosphodiesterase"/>
    <property type="match status" value="1"/>
</dbReference>
<evidence type="ECO:0000256" key="8">
    <source>
        <dbReference type="SAM" id="SignalP"/>
    </source>
</evidence>
<dbReference type="Pfam" id="PF03009">
    <property type="entry name" value="GDPD"/>
    <property type="match status" value="1"/>
</dbReference>
<dbReference type="InterPro" id="IPR006311">
    <property type="entry name" value="TAT_signal"/>
</dbReference>
<feature type="signal peptide" evidence="8">
    <location>
        <begin position="1"/>
        <end position="30"/>
    </location>
</feature>
<evidence type="ECO:0000313" key="10">
    <source>
        <dbReference type="EMBL" id="MDL5155075.1"/>
    </source>
</evidence>
<gene>
    <name evidence="10" type="ORF">QRT03_03835</name>
</gene>
<evidence type="ECO:0000313" key="11">
    <source>
        <dbReference type="Proteomes" id="UP001231924"/>
    </source>
</evidence>
<feature type="chain" id="PRO_5045486979" description="glycerophosphodiester phosphodiesterase" evidence="8">
    <location>
        <begin position="31"/>
        <end position="380"/>
    </location>
</feature>
<dbReference type="InterPro" id="IPR017946">
    <property type="entry name" value="PLC-like_Pdiesterase_TIM-brl"/>
</dbReference>
<evidence type="ECO:0000256" key="2">
    <source>
        <dbReference type="ARBA" id="ARBA00012247"/>
    </source>
</evidence>
<evidence type="ECO:0000256" key="3">
    <source>
        <dbReference type="ARBA" id="ARBA00022729"/>
    </source>
</evidence>
<evidence type="ECO:0000256" key="4">
    <source>
        <dbReference type="ARBA" id="ARBA00022798"/>
    </source>
</evidence>
<feature type="compositionally biased region" description="Low complexity" evidence="7">
    <location>
        <begin position="28"/>
        <end position="55"/>
    </location>
</feature>
<dbReference type="EC" id="3.1.4.46" evidence="2"/>
<proteinExistence type="inferred from homology"/>
<dbReference type="PROSITE" id="PS51257">
    <property type="entry name" value="PROKAR_LIPOPROTEIN"/>
    <property type="match status" value="1"/>
</dbReference>
<accession>A0ABT7M331</accession>
<dbReference type="SUPFAM" id="SSF51695">
    <property type="entry name" value="PLC-like phosphodiesterases"/>
    <property type="match status" value="1"/>
</dbReference>
<keyword evidence="3 8" id="KW-0732">Signal</keyword>
<dbReference type="PANTHER" id="PTHR43620">
    <property type="entry name" value="GLYCEROPHOSPHORYL DIESTER PHOSPHODIESTERASE"/>
    <property type="match status" value="1"/>
</dbReference>
<comment type="caution">
    <text evidence="10">The sequence shown here is derived from an EMBL/GenBank/DDBJ whole genome shotgun (WGS) entry which is preliminary data.</text>
</comment>